<comment type="caution">
    <text evidence="1">The sequence shown here is derived from an EMBL/GenBank/DDBJ whole genome shotgun (WGS) entry which is preliminary data.</text>
</comment>
<organism evidence="1 2">
    <name type="scientific">Solanum commersonii</name>
    <name type="common">Commerson's wild potato</name>
    <name type="synonym">Commerson's nightshade</name>
    <dbReference type="NCBI Taxonomy" id="4109"/>
    <lineage>
        <taxon>Eukaryota</taxon>
        <taxon>Viridiplantae</taxon>
        <taxon>Streptophyta</taxon>
        <taxon>Embryophyta</taxon>
        <taxon>Tracheophyta</taxon>
        <taxon>Spermatophyta</taxon>
        <taxon>Magnoliopsida</taxon>
        <taxon>eudicotyledons</taxon>
        <taxon>Gunneridae</taxon>
        <taxon>Pentapetalae</taxon>
        <taxon>asterids</taxon>
        <taxon>lamiids</taxon>
        <taxon>Solanales</taxon>
        <taxon>Solanaceae</taxon>
        <taxon>Solanoideae</taxon>
        <taxon>Solaneae</taxon>
        <taxon>Solanum</taxon>
    </lineage>
</organism>
<evidence type="ECO:0000313" key="2">
    <source>
        <dbReference type="Proteomes" id="UP000824120"/>
    </source>
</evidence>
<keyword evidence="2" id="KW-1185">Reference proteome</keyword>
<proteinExistence type="predicted"/>
<accession>A0A9J5YYL1</accession>
<gene>
    <name evidence="1" type="ORF">H5410_025656</name>
</gene>
<sequence>MFQTINSSEPIALLMFYKTYQSQPFGNSLSTSMGYQSVSTMFVLYNSWLCPKWNIVDPTAHLIPTQKTPPSPQDSTLIYKSQIQRQQQQQQQQKEWKNSLTYKARESNSLYLYALLRRARLHDGGCERFVPGCMDVDSTPSFNITRHRMLTLSENFGVGISAAKDLNSGLDHSSEKFVIQIQYPDAVHTPQLDFLLFYQPVHGIAELIPYYTQSCQQNLQIKQLSSDEIPNLPQRYASFELVLQMDVLVMDVQSSSFSYVVNIDTIWKYNPLVIQCSEPILHSIIRPAVFRNIS</sequence>
<dbReference type="EMBL" id="JACXVP010000005">
    <property type="protein sequence ID" value="KAG5604164.1"/>
    <property type="molecule type" value="Genomic_DNA"/>
</dbReference>
<reference evidence="1 2" key="1">
    <citation type="submission" date="2020-09" db="EMBL/GenBank/DDBJ databases">
        <title>De no assembly of potato wild relative species, Solanum commersonii.</title>
        <authorList>
            <person name="Cho K."/>
        </authorList>
    </citation>
    <scope>NUCLEOTIDE SEQUENCE [LARGE SCALE GENOMIC DNA]</scope>
    <source>
        <strain evidence="1">LZ3.2</strain>
        <tissue evidence="1">Leaf</tissue>
    </source>
</reference>
<dbReference type="AlphaFoldDB" id="A0A9J5YYL1"/>
<protein>
    <submittedName>
        <fullName evidence="1">Uncharacterized protein</fullName>
    </submittedName>
</protein>
<dbReference type="Proteomes" id="UP000824120">
    <property type="component" value="Chromosome 5"/>
</dbReference>
<name>A0A9J5YYL1_SOLCO</name>
<evidence type="ECO:0000313" key="1">
    <source>
        <dbReference type="EMBL" id="KAG5604164.1"/>
    </source>
</evidence>